<feature type="compositionally biased region" description="Basic and acidic residues" evidence="2">
    <location>
        <begin position="167"/>
        <end position="178"/>
    </location>
</feature>
<dbReference type="Gene3D" id="4.10.240.10">
    <property type="entry name" value="Zn(2)-C6 fungal-type DNA-binding domain"/>
    <property type="match status" value="1"/>
</dbReference>
<name>A0A4V2MXS3_9APHY</name>
<gene>
    <name evidence="4" type="ORF">EIP91_011735</name>
</gene>
<evidence type="ECO:0000313" key="5">
    <source>
        <dbReference type="Proteomes" id="UP000292702"/>
    </source>
</evidence>
<dbReference type="SMART" id="SM00066">
    <property type="entry name" value="GAL4"/>
    <property type="match status" value="1"/>
</dbReference>
<dbReference type="InterPro" id="IPR001138">
    <property type="entry name" value="Zn2Cys6_DnaBD"/>
</dbReference>
<dbReference type="Pfam" id="PF00172">
    <property type="entry name" value="Zn_clus"/>
    <property type="match status" value="1"/>
</dbReference>
<keyword evidence="5" id="KW-1185">Reference proteome</keyword>
<dbReference type="EMBL" id="RWJN01000008">
    <property type="protein sequence ID" value="TCD71257.1"/>
    <property type="molecule type" value="Genomic_DNA"/>
</dbReference>
<dbReference type="OrthoDB" id="5419315at2759"/>
<dbReference type="PANTHER" id="PTHR37534">
    <property type="entry name" value="TRANSCRIPTIONAL ACTIVATOR PROTEIN UGA3"/>
    <property type="match status" value="1"/>
</dbReference>
<sequence length="271" mass="30220">MSYLFLSTPSQHQHYVPQSYYPPPAHGHMHAVAAPQRTETQRKRPKYTRSKTGCLTCRAKKIKCDESKPNCVRCTHGQRECTWPEGVPTRKKATPRKQEPLDSPLESPVLDARPSTAGSSGVSESSTPPTRNHTPPKREPAEASIPPLISRRPTQHQVQLSSIPNDVDGRRHGSHEYPVHSSNGHILSAMPEMSSQYSSYQQQHYSTSSQYSQSSTMSREHASGVRSVEGSSHSGQWNASTMMPHVDHIDTYFAPGQDRAMVGHSTQQVRY</sequence>
<comment type="caution">
    <text evidence="4">The sequence shown here is derived from an EMBL/GenBank/DDBJ whole genome shotgun (WGS) entry which is preliminary data.</text>
</comment>
<protein>
    <recommendedName>
        <fullName evidence="3">Zn(2)-C6 fungal-type domain-containing protein</fullName>
    </recommendedName>
</protein>
<evidence type="ECO:0000256" key="1">
    <source>
        <dbReference type="ARBA" id="ARBA00023242"/>
    </source>
</evidence>
<dbReference type="PROSITE" id="PS00463">
    <property type="entry name" value="ZN2_CY6_FUNGAL_1"/>
    <property type="match status" value="1"/>
</dbReference>
<feature type="compositionally biased region" description="Polar residues" evidence="2">
    <location>
        <begin position="155"/>
        <end position="164"/>
    </location>
</feature>
<keyword evidence="1" id="KW-0539">Nucleus</keyword>
<feature type="region of interest" description="Disordered" evidence="2">
    <location>
        <begin position="26"/>
        <end position="49"/>
    </location>
</feature>
<dbReference type="GO" id="GO:0000981">
    <property type="term" value="F:DNA-binding transcription factor activity, RNA polymerase II-specific"/>
    <property type="evidence" value="ECO:0007669"/>
    <property type="project" value="InterPro"/>
</dbReference>
<dbReference type="PROSITE" id="PS50048">
    <property type="entry name" value="ZN2_CY6_FUNGAL_2"/>
    <property type="match status" value="1"/>
</dbReference>
<feature type="compositionally biased region" description="Low complexity" evidence="2">
    <location>
        <begin position="193"/>
        <end position="217"/>
    </location>
</feature>
<dbReference type="CDD" id="cd00067">
    <property type="entry name" value="GAL4"/>
    <property type="match status" value="1"/>
</dbReference>
<evidence type="ECO:0000256" key="2">
    <source>
        <dbReference type="SAM" id="MobiDB-lite"/>
    </source>
</evidence>
<evidence type="ECO:0000313" key="4">
    <source>
        <dbReference type="EMBL" id="TCD71257.1"/>
    </source>
</evidence>
<evidence type="ECO:0000259" key="3">
    <source>
        <dbReference type="PROSITE" id="PS50048"/>
    </source>
</evidence>
<dbReference type="Proteomes" id="UP000292702">
    <property type="component" value="Unassembled WGS sequence"/>
</dbReference>
<dbReference type="STRING" id="92696.A0A4V2MXS3"/>
<feature type="compositionally biased region" description="Polar residues" evidence="2">
    <location>
        <begin position="229"/>
        <end position="240"/>
    </location>
</feature>
<accession>A0A4V2MXS3</accession>
<organism evidence="4 5">
    <name type="scientific">Steccherinum ochraceum</name>
    <dbReference type="NCBI Taxonomy" id="92696"/>
    <lineage>
        <taxon>Eukaryota</taxon>
        <taxon>Fungi</taxon>
        <taxon>Dikarya</taxon>
        <taxon>Basidiomycota</taxon>
        <taxon>Agaricomycotina</taxon>
        <taxon>Agaricomycetes</taxon>
        <taxon>Polyporales</taxon>
        <taxon>Steccherinaceae</taxon>
        <taxon>Steccherinum</taxon>
    </lineage>
</organism>
<dbReference type="AlphaFoldDB" id="A0A4V2MXS3"/>
<feature type="compositionally biased region" description="Low complexity" evidence="2">
    <location>
        <begin position="114"/>
        <end position="130"/>
    </location>
</feature>
<dbReference type="PANTHER" id="PTHR37534:SF46">
    <property type="entry name" value="ZN(II)2CYS6 TRANSCRIPTION FACTOR (EUROFUNG)"/>
    <property type="match status" value="1"/>
</dbReference>
<reference evidence="4 5" key="1">
    <citation type="submission" date="2018-11" db="EMBL/GenBank/DDBJ databases">
        <title>Genome assembly of Steccherinum ochraceum LE-BIN_3174, the white-rot fungus of the Steccherinaceae family (The Residual Polyporoid clade, Polyporales, Basidiomycota).</title>
        <authorList>
            <person name="Fedorova T.V."/>
            <person name="Glazunova O.A."/>
            <person name="Landesman E.O."/>
            <person name="Moiseenko K.V."/>
            <person name="Psurtseva N.V."/>
            <person name="Savinova O.S."/>
            <person name="Shakhova N.V."/>
            <person name="Tyazhelova T.V."/>
            <person name="Vasina D.V."/>
        </authorList>
    </citation>
    <scope>NUCLEOTIDE SEQUENCE [LARGE SCALE GENOMIC DNA]</scope>
    <source>
        <strain evidence="4 5">LE-BIN_3174</strain>
    </source>
</reference>
<dbReference type="InterPro" id="IPR036864">
    <property type="entry name" value="Zn2-C6_fun-type_DNA-bd_sf"/>
</dbReference>
<dbReference type="SUPFAM" id="SSF57701">
    <property type="entry name" value="Zn2/Cys6 DNA-binding domain"/>
    <property type="match status" value="1"/>
</dbReference>
<proteinExistence type="predicted"/>
<feature type="region of interest" description="Disordered" evidence="2">
    <location>
        <begin position="82"/>
        <end position="240"/>
    </location>
</feature>
<feature type="domain" description="Zn(2)-C6 fungal-type" evidence="3">
    <location>
        <begin position="53"/>
        <end position="83"/>
    </location>
</feature>
<dbReference type="GO" id="GO:0008270">
    <property type="term" value="F:zinc ion binding"/>
    <property type="evidence" value="ECO:0007669"/>
    <property type="project" value="InterPro"/>
</dbReference>